<dbReference type="Proteomes" id="UP000838878">
    <property type="component" value="Chromosome 4"/>
</dbReference>
<keyword evidence="12" id="KW-0472">Membrane</keyword>
<keyword evidence="2 13" id="KW-0732">Signal</keyword>
<reference evidence="14" key="1">
    <citation type="submission" date="2021-12" db="EMBL/GenBank/DDBJ databases">
        <authorList>
            <person name="Martin H S."/>
        </authorList>
    </citation>
    <scope>NUCLEOTIDE SEQUENCE</scope>
</reference>
<evidence type="ECO:0000256" key="11">
    <source>
        <dbReference type="RuleBase" id="RU361144"/>
    </source>
</evidence>
<dbReference type="PROSITE" id="PS52011">
    <property type="entry name" value="PEPTIDASE_M2"/>
    <property type="match status" value="1"/>
</dbReference>
<evidence type="ECO:0000313" key="15">
    <source>
        <dbReference type="Proteomes" id="UP000838878"/>
    </source>
</evidence>
<feature type="glycosylation site" description="N-linked (GlcNAc...) asparagine" evidence="8">
    <location>
        <position position="209"/>
    </location>
</feature>
<dbReference type="GO" id="GO:0006508">
    <property type="term" value="P:proteolysis"/>
    <property type="evidence" value="ECO:0007669"/>
    <property type="project" value="UniProtKB-KW"/>
</dbReference>
<feature type="disulfide bond" evidence="7 10">
    <location>
        <begin position="404"/>
        <end position="422"/>
    </location>
</feature>
<evidence type="ECO:0000256" key="10">
    <source>
        <dbReference type="PROSITE-ProRule" id="PRU01355"/>
    </source>
</evidence>
<dbReference type="AlphaFoldDB" id="A0A8J9YDE7"/>
<feature type="disulfide bond" evidence="7">
    <location>
        <begin position="591"/>
        <end position="603"/>
    </location>
</feature>
<accession>A0A8J9YDE7</accession>
<keyword evidence="4 5" id="KW-0325">Glycoprotein</keyword>
<dbReference type="CDD" id="cd06461">
    <property type="entry name" value="M2_ACE"/>
    <property type="match status" value="1"/>
</dbReference>
<dbReference type="PANTHER" id="PTHR10514:SF27">
    <property type="entry name" value="ANGIOTENSIN-CONVERTING ENZYME"/>
    <property type="match status" value="1"/>
</dbReference>
<keyword evidence="12" id="KW-1133">Transmembrane helix</keyword>
<evidence type="ECO:0000313" key="14">
    <source>
        <dbReference type="EMBL" id="CAH0723656.1"/>
    </source>
</evidence>
<name>A0A8J9YDE7_9NEOP</name>
<dbReference type="InterPro" id="IPR001548">
    <property type="entry name" value="Peptidase_M2"/>
</dbReference>
<dbReference type="EMBL" id="OV170224">
    <property type="protein sequence ID" value="CAH0723656.1"/>
    <property type="molecule type" value="Genomic_DNA"/>
</dbReference>
<dbReference type="OrthoDB" id="10029630at2759"/>
<keyword evidence="11" id="KW-0645">Protease</keyword>
<protein>
    <recommendedName>
        <fullName evidence="11">Angiotensin-converting enzyme</fullName>
        <ecNumber evidence="11">3.4.-.-</ecNumber>
    </recommendedName>
</protein>
<feature type="signal peptide" evidence="13">
    <location>
        <begin position="1"/>
        <end position="16"/>
    </location>
</feature>
<evidence type="ECO:0000256" key="4">
    <source>
        <dbReference type="ARBA" id="ARBA00023180"/>
    </source>
</evidence>
<feature type="binding site" evidence="6">
    <location>
        <position position="442"/>
    </location>
    <ligand>
        <name>Zn(2+)</name>
        <dbReference type="ChEBI" id="CHEBI:29105"/>
        <label>1</label>
        <note>catalytic</note>
    </ligand>
</feature>
<feature type="glycosylation site" description="N-linked (GlcNAc...) asparagine; partial" evidence="5">
    <location>
        <position position="209"/>
    </location>
</feature>
<feature type="chain" id="PRO_5035431783" description="Angiotensin-converting enzyme" evidence="13">
    <location>
        <begin position="17"/>
        <end position="739"/>
    </location>
</feature>
<comment type="cofactor">
    <cofactor evidence="11">
        <name>Zn(2+)</name>
        <dbReference type="ChEBI" id="CHEBI:29105"/>
    </cofactor>
    <text evidence="11">Binds 1 zinc ion per subunit.</text>
</comment>
<dbReference type="GO" id="GO:0046872">
    <property type="term" value="F:metal ion binding"/>
    <property type="evidence" value="ECO:0007669"/>
    <property type="project" value="UniProtKB-KW"/>
</dbReference>
<evidence type="ECO:0000256" key="13">
    <source>
        <dbReference type="SAM" id="SignalP"/>
    </source>
</evidence>
<dbReference type="GO" id="GO:0008241">
    <property type="term" value="F:peptidyl-dipeptidase activity"/>
    <property type="evidence" value="ECO:0007669"/>
    <property type="project" value="InterPro"/>
</dbReference>
<evidence type="ECO:0000256" key="9">
    <source>
        <dbReference type="PIRSR" id="PIRSR601548-8"/>
    </source>
</evidence>
<keyword evidence="6 11" id="KW-0862">Zinc</keyword>
<proteinExistence type="inferred from homology"/>
<evidence type="ECO:0000256" key="5">
    <source>
        <dbReference type="PIRSR" id="PIRSR601548-10"/>
    </source>
</evidence>
<organism evidence="14 15">
    <name type="scientific">Brenthis ino</name>
    <name type="common">lesser marbled fritillary</name>
    <dbReference type="NCBI Taxonomy" id="405034"/>
    <lineage>
        <taxon>Eukaryota</taxon>
        <taxon>Metazoa</taxon>
        <taxon>Ecdysozoa</taxon>
        <taxon>Arthropoda</taxon>
        <taxon>Hexapoda</taxon>
        <taxon>Insecta</taxon>
        <taxon>Pterygota</taxon>
        <taxon>Neoptera</taxon>
        <taxon>Endopterygota</taxon>
        <taxon>Lepidoptera</taxon>
        <taxon>Glossata</taxon>
        <taxon>Ditrysia</taxon>
        <taxon>Papilionoidea</taxon>
        <taxon>Nymphalidae</taxon>
        <taxon>Heliconiinae</taxon>
        <taxon>Argynnini</taxon>
        <taxon>Brenthis</taxon>
    </lineage>
</organism>
<keyword evidence="11" id="KW-0121">Carboxypeptidase</keyword>
<feature type="transmembrane region" description="Helical" evidence="12">
    <location>
        <begin position="672"/>
        <end position="695"/>
    </location>
</feature>
<keyword evidence="12" id="KW-0812">Transmembrane</keyword>
<sequence length="739" mass="84754">MIDFTVFTLLLSVVAAVPFLNNPTSEMSADERIIGKNKTVESDESGHEVESDVDDKKFLDFALKTVLDPTTVITKIDDRIENLSAQLEVIDKENTTLDKFIEDMDTLSLDVCQLSQKFLWEYVTDISSEIKKNKMIRIAAEEDKIKKHYWYTLKMKYLNASVGVHPKLKRKLRIIKERGISVQMPQSKQREEIDTMQRIWSRVTICAYNVTDCNNEDSLRTMNDIISTFKSSNDSEELSYYWRAYRDATGKKIRPIFKDYVIRMNNIAVSEDFSDAGDMWRYAFEDNDFTETVDRLWAEIKPFYNILHGYVRAKLKAYHNKELNKDNTAIPAHLLGNLWAQEWQALFNKVTAYPDVERPRISEHRDVHSKDLFKAVDEFHQSLGFESANDTFQDVNDTTQITNCLPSSHDMCDGVNYKIKWCGEKVLDVTMGLSRAARLLGHIQYFKHYKNLQPLYRDGPNPAFHDAISDIVAVQVTSPKHLQTLNFVKVATSAESTVNHLLWLALEKFPLMAYAYVLDKWRWDVFAYSNMKDWNQHWWDLRIKETGISPPVPRNESDLDPAAKYHVVSHVQYITYLISHILEFQILLSLCKTANHTGPLHECSLYGVKEAGTLLSNGMSLGASEDWRTVLEKITGDTELSTRGILEYFAPLRDFLQTETDKLKIAEQDMDISAPIVVGIIVVILTLLMFVLYCVKNRNAVSRVLSLCGLSKNGSLDIVTHEVPQGKSNEISGVSEDKV</sequence>
<evidence type="ECO:0000256" key="6">
    <source>
        <dbReference type="PIRSR" id="PIRSR601548-3"/>
    </source>
</evidence>
<keyword evidence="15" id="KW-1185">Reference proteome</keyword>
<evidence type="ECO:0000256" key="12">
    <source>
        <dbReference type="SAM" id="Phobius"/>
    </source>
</evidence>
<dbReference type="Pfam" id="PF01401">
    <property type="entry name" value="Peptidase_M2"/>
    <property type="match status" value="1"/>
</dbReference>
<gene>
    <name evidence="14" type="ORF">BINO364_LOCUS9464</name>
</gene>
<keyword evidence="11" id="KW-0482">Metalloprotease</keyword>
<comment type="caution">
    <text evidence="10">Lacks conserved residue(s) required for the propagation of feature annotation.</text>
</comment>
<feature type="non-terminal residue" evidence="14">
    <location>
        <position position="739"/>
    </location>
</feature>
<keyword evidence="3 7" id="KW-1015">Disulfide bond</keyword>
<dbReference type="SUPFAM" id="SSF55486">
    <property type="entry name" value="Metalloproteases ('zincins'), catalytic domain"/>
    <property type="match status" value="1"/>
</dbReference>
<dbReference type="EC" id="3.4.-.-" evidence="11"/>
<evidence type="ECO:0000256" key="2">
    <source>
        <dbReference type="ARBA" id="ARBA00022729"/>
    </source>
</evidence>
<keyword evidence="11" id="KW-0378">Hydrolase</keyword>
<evidence type="ECO:0000256" key="3">
    <source>
        <dbReference type="ARBA" id="ARBA00023157"/>
    </source>
</evidence>
<dbReference type="GO" id="GO:0008237">
    <property type="term" value="F:metallopeptidase activity"/>
    <property type="evidence" value="ECO:0007669"/>
    <property type="project" value="UniProtKB-KW"/>
</dbReference>
<dbReference type="GO" id="GO:0016020">
    <property type="term" value="C:membrane"/>
    <property type="evidence" value="ECO:0007669"/>
    <property type="project" value="InterPro"/>
</dbReference>
<evidence type="ECO:0000256" key="1">
    <source>
        <dbReference type="ARBA" id="ARBA00008139"/>
    </source>
</evidence>
<evidence type="ECO:0000256" key="8">
    <source>
        <dbReference type="PIRSR" id="PIRSR601548-5"/>
    </source>
</evidence>
<comment type="similarity">
    <text evidence="1 10 11">Belongs to the peptidase M2 family.</text>
</comment>
<evidence type="ECO:0000256" key="7">
    <source>
        <dbReference type="PIRSR" id="PIRSR601548-4"/>
    </source>
</evidence>
<feature type="binding site" evidence="9">
    <location>
        <position position="442"/>
    </location>
    <ligand>
        <name>Zn(2+)</name>
        <dbReference type="ChEBI" id="CHEBI:29105"/>
        <label>2</label>
        <note>catalytic</note>
    </ligand>
</feature>
<dbReference type="PRINTS" id="PR00791">
    <property type="entry name" value="PEPDIPTASEA"/>
</dbReference>
<dbReference type="GO" id="GO:0004180">
    <property type="term" value="F:carboxypeptidase activity"/>
    <property type="evidence" value="ECO:0007669"/>
    <property type="project" value="UniProtKB-KW"/>
</dbReference>
<keyword evidence="6 11" id="KW-0479">Metal-binding</keyword>
<dbReference type="PANTHER" id="PTHR10514">
    <property type="entry name" value="ANGIOTENSIN-CONVERTING ENZYME"/>
    <property type="match status" value="1"/>
</dbReference>